<dbReference type="FunFam" id="4.10.1000.10:FF:000017">
    <property type="entry name" value="Cleavage and polyadenylation specificity factor 30 kDa subunit"/>
    <property type="match status" value="1"/>
</dbReference>
<dbReference type="InterPro" id="IPR000571">
    <property type="entry name" value="Znf_CCCH"/>
</dbReference>
<sequence length="702" mass="77122">MEDPEGALSFDFEGGLDAVGPLGAAAGSASFTPSDPTPAPSTATAGNIGSAGSDAAATGGIIAGRRSFRQTVCRHWLRSLCMKGDACGFLHQYDKARMPVCRFFRLYGECREQDCVYKHTNEDIKECNMYKFGFCPNGPDCRYRHAKLPGPPPPVEEVFQKIQQLFTYGFSNRFFQHRNTGYNQQMDKSQLPQGSAVTNQSAEPKAPCSVEPLSSEQHPHGPQSHQQQEPSQLQQQGQQQNCCENQVQSFTNALPNQPNRTASPLPPGQSSCNRENLEISVQQGVWATQRNNEAKLNEAFESIENVILIFSINRTRHFQGCAKMTSKIGGFIGGGNWKYAHGTAHYGRNFSVKWLKLCELSFNKTHHLRNPYNDNLPVKISRDCQELEPFIGEQLASLLYLETDSELMDMLIAAESKREEEKAKGASNTDDASENPDIVLFDDNEEEEEDESDEEDDSTVSAQGRGRGRGTLWQPPMQLTRGGRPVLGVRGFPPMMMGVDGFGYGAVGPEGFAAPDLFGGPLRVFPPYGGPRFSGDFPPMPGLVFPGRPPQSGLFPMGGLGMMVGSGRAFMGAMPMAGVGRPNRPISIPPFLHSAPPLPNNWATKKEQRRPVSERNESGLDQGNRGQEAVGQDNEMGYQRESRAPNEDRFGAGNRYMNDESESEDEAAPRRSRHGETSKKRRGSGEAAADHWEASFADASNH</sequence>
<keyword evidence="2" id="KW-0677">Repeat</keyword>
<feature type="compositionally biased region" description="Acidic residues" evidence="6">
    <location>
        <begin position="440"/>
        <end position="458"/>
    </location>
</feature>
<dbReference type="GO" id="GO:1990247">
    <property type="term" value="F:N6-methyladenosine-containing RNA reader activity"/>
    <property type="evidence" value="ECO:0007669"/>
    <property type="project" value="TreeGrafter"/>
</dbReference>
<feature type="compositionally biased region" description="Polar residues" evidence="6">
    <location>
        <begin position="250"/>
        <end position="273"/>
    </location>
</feature>
<keyword evidence="4 5" id="KW-0862">Zinc</keyword>
<feature type="zinc finger region" description="C3H1-type" evidence="5">
    <location>
        <begin position="67"/>
        <end position="94"/>
    </location>
</feature>
<evidence type="ECO:0000313" key="10">
    <source>
        <dbReference type="Proteomes" id="UP000775213"/>
    </source>
</evidence>
<reference evidence="9 10" key="1">
    <citation type="journal article" date="2021" name="Hortic Res">
        <title>Chromosome-scale assembly of the Dendrobium chrysotoxum genome enhances the understanding of orchid evolution.</title>
        <authorList>
            <person name="Zhang Y."/>
            <person name="Zhang G.Q."/>
            <person name="Zhang D."/>
            <person name="Liu X.D."/>
            <person name="Xu X.Y."/>
            <person name="Sun W.H."/>
            <person name="Yu X."/>
            <person name="Zhu X."/>
            <person name="Wang Z.W."/>
            <person name="Zhao X."/>
            <person name="Zhong W.Y."/>
            <person name="Chen H."/>
            <person name="Yin W.L."/>
            <person name="Huang T."/>
            <person name="Niu S.C."/>
            <person name="Liu Z.J."/>
        </authorList>
    </citation>
    <scope>NUCLEOTIDE SEQUENCE [LARGE SCALE GENOMIC DNA]</scope>
    <source>
        <strain evidence="9">Lindl</strain>
    </source>
</reference>
<feature type="zinc finger region" description="C3H1-type" evidence="5">
    <location>
        <begin position="121"/>
        <end position="148"/>
    </location>
</feature>
<organism evidence="9 10">
    <name type="scientific">Dendrobium chrysotoxum</name>
    <name type="common">Orchid</name>
    <dbReference type="NCBI Taxonomy" id="161865"/>
    <lineage>
        <taxon>Eukaryota</taxon>
        <taxon>Viridiplantae</taxon>
        <taxon>Streptophyta</taxon>
        <taxon>Embryophyta</taxon>
        <taxon>Tracheophyta</taxon>
        <taxon>Spermatophyta</taxon>
        <taxon>Magnoliopsida</taxon>
        <taxon>Liliopsida</taxon>
        <taxon>Asparagales</taxon>
        <taxon>Orchidaceae</taxon>
        <taxon>Epidendroideae</taxon>
        <taxon>Malaxideae</taxon>
        <taxon>Dendrobiinae</taxon>
        <taxon>Dendrobium</taxon>
    </lineage>
</organism>
<feature type="compositionally biased region" description="Basic and acidic residues" evidence="6">
    <location>
        <begin position="604"/>
        <end position="618"/>
    </location>
</feature>
<dbReference type="Proteomes" id="UP000775213">
    <property type="component" value="Unassembled WGS sequence"/>
</dbReference>
<keyword evidence="3 5" id="KW-0863">Zinc-finger</keyword>
<dbReference type="EMBL" id="JAGFBR010000014">
    <property type="protein sequence ID" value="KAH0455339.1"/>
    <property type="molecule type" value="Genomic_DNA"/>
</dbReference>
<dbReference type="InterPro" id="IPR036855">
    <property type="entry name" value="Znf_CCCH_sf"/>
</dbReference>
<dbReference type="PROSITE" id="PS50882">
    <property type="entry name" value="YTH"/>
    <property type="match status" value="1"/>
</dbReference>
<name>A0AAV7G0G3_DENCH</name>
<evidence type="ECO:0000256" key="5">
    <source>
        <dbReference type="PROSITE-ProRule" id="PRU00723"/>
    </source>
</evidence>
<dbReference type="AlphaFoldDB" id="A0AAV7G0G3"/>
<feature type="domain" description="C3H1-type" evidence="7">
    <location>
        <begin position="67"/>
        <end position="94"/>
    </location>
</feature>
<keyword evidence="1 5" id="KW-0479">Metal-binding</keyword>
<evidence type="ECO:0000259" key="7">
    <source>
        <dbReference type="PROSITE" id="PS50103"/>
    </source>
</evidence>
<dbReference type="GO" id="GO:0008270">
    <property type="term" value="F:zinc ion binding"/>
    <property type="evidence" value="ECO:0007669"/>
    <property type="project" value="UniProtKB-KW"/>
</dbReference>
<feature type="domain" description="YTH" evidence="8">
    <location>
        <begin position="264"/>
        <end position="399"/>
    </location>
</feature>
<evidence type="ECO:0000256" key="3">
    <source>
        <dbReference type="ARBA" id="ARBA00022771"/>
    </source>
</evidence>
<evidence type="ECO:0000259" key="8">
    <source>
        <dbReference type="PROSITE" id="PS50882"/>
    </source>
</evidence>
<feature type="region of interest" description="Disordered" evidence="6">
    <location>
        <begin position="418"/>
        <end position="480"/>
    </location>
</feature>
<dbReference type="GO" id="GO:0000398">
    <property type="term" value="P:mRNA splicing, via spliceosome"/>
    <property type="evidence" value="ECO:0007669"/>
    <property type="project" value="TreeGrafter"/>
</dbReference>
<feature type="compositionally biased region" description="Low complexity" evidence="6">
    <location>
        <begin position="28"/>
        <end position="50"/>
    </location>
</feature>
<dbReference type="SUPFAM" id="SSF90229">
    <property type="entry name" value="CCCH zinc finger"/>
    <property type="match status" value="1"/>
</dbReference>
<dbReference type="PANTHER" id="PTHR12357">
    <property type="entry name" value="YTH YT521-B HOMOLOGY DOMAIN-CONTAINING"/>
    <property type="match status" value="1"/>
</dbReference>
<evidence type="ECO:0000313" key="9">
    <source>
        <dbReference type="EMBL" id="KAH0455339.1"/>
    </source>
</evidence>
<proteinExistence type="predicted"/>
<evidence type="ECO:0000256" key="6">
    <source>
        <dbReference type="SAM" id="MobiDB-lite"/>
    </source>
</evidence>
<dbReference type="InterPro" id="IPR045168">
    <property type="entry name" value="YTH_prot"/>
</dbReference>
<dbReference type="InterPro" id="IPR007275">
    <property type="entry name" value="YTH_domain"/>
</dbReference>
<feature type="domain" description="C3H1-type" evidence="7">
    <location>
        <begin position="121"/>
        <end position="148"/>
    </location>
</feature>
<evidence type="ECO:0000256" key="4">
    <source>
        <dbReference type="ARBA" id="ARBA00022833"/>
    </source>
</evidence>
<dbReference type="Gene3D" id="3.10.590.10">
    <property type="entry name" value="ph1033 like domains"/>
    <property type="match status" value="1"/>
</dbReference>
<dbReference type="PANTHER" id="PTHR12357:SF119">
    <property type="entry name" value="30-KDA CLEAVAGE AND POLYADENYLATION SPECIFICITY FACTOR 30"/>
    <property type="match status" value="1"/>
</dbReference>
<accession>A0AAV7G0G3</accession>
<feature type="region of interest" description="Disordered" evidence="6">
    <location>
        <begin position="588"/>
        <end position="702"/>
    </location>
</feature>
<feature type="region of interest" description="Disordered" evidence="6">
    <location>
        <begin position="185"/>
        <end position="273"/>
    </location>
</feature>
<dbReference type="Gene3D" id="4.10.1000.10">
    <property type="entry name" value="Zinc finger, CCCH-type"/>
    <property type="match status" value="1"/>
</dbReference>
<evidence type="ECO:0000256" key="1">
    <source>
        <dbReference type="ARBA" id="ARBA00022723"/>
    </source>
</evidence>
<dbReference type="CDD" id="cd21134">
    <property type="entry name" value="YTH"/>
    <property type="match status" value="1"/>
</dbReference>
<gene>
    <name evidence="9" type="ORF">IEQ34_015371</name>
</gene>
<protein>
    <submittedName>
        <fullName evidence="9">Uncharacterized protein</fullName>
    </submittedName>
</protein>
<dbReference type="GO" id="GO:0003729">
    <property type="term" value="F:mRNA binding"/>
    <property type="evidence" value="ECO:0007669"/>
    <property type="project" value="TreeGrafter"/>
</dbReference>
<dbReference type="GO" id="GO:0005654">
    <property type="term" value="C:nucleoplasm"/>
    <property type="evidence" value="ECO:0007669"/>
    <property type="project" value="TreeGrafter"/>
</dbReference>
<feature type="compositionally biased region" description="Polar residues" evidence="6">
    <location>
        <begin position="185"/>
        <end position="202"/>
    </location>
</feature>
<dbReference type="GO" id="GO:0048024">
    <property type="term" value="P:regulation of mRNA splicing, via spliceosome"/>
    <property type="evidence" value="ECO:0007669"/>
    <property type="project" value="TreeGrafter"/>
</dbReference>
<keyword evidence="10" id="KW-1185">Reference proteome</keyword>
<feature type="region of interest" description="Disordered" evidence="6">
    <location>
        <begin position="27"/>
        <end position="50"/>
    </location>
</feature>
<feature type="compositionally biased region" description="Low complexity" evidence="6">
    <location>
        <begin position="214"/>
        <end position="249"/>
    </location>
</feature>
<evidence type="ECO:0000256" key="2">
    <source>
        <dbReference type="ARBA" id="ARBA00022737"/>
    </source>
</evidence>
<dbReference type="SMART" id="SM00356">
    <property type="entry name" value="ZnF_C3H1"/>
    <property type="match status" value="3"/>
</dbReference>
<feature type="compositionally biased region" description="Basic and acidic residues" evidence="6">
    <location>
        <begin position="638"/>
        <end position="650"/>
    </location>
</feature>
<dbReference type="PROSITE" id="PS50103">
    <property type="entry name" value="ZF_C3H1"/>
    <property type="match status" value="2"/>
</dbReference>
<dbReference type="Pfam" id="PF04146">
    <property type="entry name" value="YTH"/>
    <property type="match status" value="1"/>
</dbReference>
<comment type="caution">
    <text evidence="9">The sequence shown here is derived from an EMBL/GenBank/DDBJ whole genome shotgun (WGS) entry which is preliminary data.</text>
</comment>